<comment type="caution">
    <text evidence="3">The sequence shown here is derived from an EMBL/GenBank/DDBJ whole genome shotgun (WGS) entry which is preliminary data.</text>
</comment>
<feature type="compositionally biased region" description="Low complexity" evidence="1">
    <location>
        <begin position="244"/>
        <end position="257"/>
    </location>
</feature>
<evidence type="ECO:0000313" key="3">
    <source>
        <dbReference type="EMBL" id="OJT14873.1"/>
    </source>
</evidence>
<sequence length="282" mass="30463">MLHRGYEAWIADAHNQRFVEYATRIEDGGDAAPGRTVNCFIPSENGKRFIISWKDHGGGHHFSVRPYIDGVRIPGKICKPGDQRSRQTVRTTSADTYNALQFADLKTTDDDGAAMAVDSLGTIELRVYHVHPETRSKPFRPSTFAGVGSVHERSKKAGAHCVTLGGTVDDPNLGARARARGHRSCRLLNPEDGPFVTFVFRYRPAVLLQAEGIMPLPASEKGKGRAGPSAVPTGNVKAEPSGPSRSAASTSQLTASSDIIELTDDEDDVSVGWSEPRTRKGG</sequence>
<evidence type="ECO:0000259" key="2">
    <source>
        <dbReference type="Pfam" id="PF25534"/>
    </source>
</evidence>
<dbReference type="EMBL" id="MNAD01000226">
    <property type="protein sequence ID" value="OJT14873.1"/>
    <property type="molecule type" value="Genomic_DNA"/>
</dbReference>
<protein>
    <recommendedName>
        <fullName evidence="2">DUF7918 domain-containing protein</fullName>
    </recommendedName>
</protein>
<evidence type="ECO:0000256" key="1">
    <source>
        <dbReference type="SAM" id="MobiDB-lite"/>
    </source>
</evidence>
<dbReference type="PANTHER" id="PTHR36223:SF1">
    <property type="entry name" value="TRANSCRIPTION ELONGATION FACTOR EAF N-TERMINAL DOMAIN-CONTAINING PROTEIN"/>
    <property type="match status" value="1"/>
</dbReference>
<dbReference type="STRING" id="154538.A0A1M2W500"/>
<dbReference type="Pfam" id="PF25534">
    <property type="entry name" value="DUF7918"/>
    <property type="match status" value="1"/>
</dbReference>
<dbReference type="PANTHER" id="PTHR36223">
    <property type="entry name" value="BETA-LACTAMASE-TYPE TRANSPEPTIDASE FOLD DOMAIN CONTAINING PROTEIN"/>
    <property type="match status" value="1"/>
</dbReference>
<organism evidence="3 4">
    <name type="scientific">Trametes pubescens</name>
    <name type="common">White-rot fungus</name>
    <dbReference type="NCBI Taxonomy" id="154538"/>
    <lineage>
        <taxon>Eukaryota</taxon>
        <taxon>Fungi</taxon>
        <taxon>Dikarya</taxon>
        <taxon>Basidiomycota</taxon>
        <taxon>Agaricomycotina</taxon>
        <taxon>Agaricomycetes</taxon>
        <taxon>Polyporales</taxon>
        <taxon>Polyporaceae</taxon>
        <taxon>Trametes</taxon>
    </lineage>
</organism>
<dbReference type="OrthoDB" id="3237202at2759"/>
<keyword evidence="4" id="KW-1185">Reference proteome</keyword>
<accession>A0A1M2W500</accession>
<dbReference type="InterPro" id="IPR057678">
    <property type="entry name" value="DUF7918"/>
</dbReference>
<feature type="domain" description="DUF7918" evidence="2">
    <location>
        <begin position="14"/>
        <end position="215"/>
    </location>
</feature>
<name>A0A1M2W500_TRAPU</name>
<proteinExistence type="predicted"/>
<dbReference type="AlphaFoldDB" id="A0A1M2W500"/>
<evidence type="ECO:0000313" key="4">
    <source>
        <dbReference type="Proteomes" id="UP000184267"/>
    </source>
</evidence>
<dbReference type="Proteomes" id="UP000184267">
    <property type="component" value="Unassembled WGS sequence"/>
</dbReference>
<gene>
    <name evidence="3" type="ORF">TRAPUB_8564</name>
</gene>
<reference evidence="3 4" key="1">
    <citation type="submission" date="2016-10" db="EMBL/GenBank/DDBJ databases">
        <title>Genome sequence of the basidiomycete white-rot fungus Trametes pubescens.</title>
        <authorList>
            <person name="Makela M.R."/>
            <person name="Granchi Z."/>
            <person name="Peng M."/>
            <person name="De Vries R.P."/>
            <person name="Grigoriev I."/>
            <person name="Riley R."/>
            <person name="Hilden K."/>
        </authorList>
    </citation>
    <scope>NUCLEOTIDE SEQUENCE [LARGE SCALE GENOMIC DNA]</scope>
    <source>
        <strain evidence="3 4">FBCC735</strain>
    </source>
</reference>
<dbReference type="OMA" id="IPGKICK"/>
<feature type="region of interest" description="Disordered" evidence="1">
    <location>
        <begin position="217"/>
        <end position="282"/>
    </location>
</feature>